<dbReference type="HOGENOM" id="CLU_2982094_0_0_1"/>
<dbReference type="PaxDb" id="3880-AES98486"/>
<protein>
    <submittedName>
        <fullName evidence="1 2">Uncharacterized protein</fullName>
    </submittedName>
</protein>
<evidence type="ECO:0000313" key="3">
    <source>
        <dbReference type="Proteomes" id="UP000002051"/>
    </source>
</evidence>
<dbReference type="EMBL" id="CM001221">
    <property type="protein sequence ID" value="AES98486.1"/>
    <property type="molecule type" value="Genomic_DNA"/>
</dbReference>
<organism evidence="1 3">
    <name type="scientific">Medicago truncatula</name>
    <name type="common">Barrel medic</name>
    <name type="synonym">Medicago tribuloides</name>
    <dbReference type="NCBI Taxonomy" id="3880"/>
    <lineage>
        <taxon>Eukaryota</taxon>
        <taxon>Viridiplantae</taxon>
        <taxon>Streptophyta</taxon>
        <taxon>Embryophyta</taxon>
        <taxon>Tracheophyta</taxon>
        <taxon>Spermatophyta</taxon>
        <taxon>Magnoliopsida</taxon>
        <taxon>eudicotyledons</taxon>
        <taxon>Gunneridae</taxon>
        <taxon>Pentapetalae</taxon>
        <taxon>rosids</taxon>
        <taxon>fabids</taxon>
        <taxon>Fabales</taxon>
        <taxon>Fabaceae</taxon>
        <taxon>Papilionoideae</taxon>
        <taxon>50 kb inversion clade</taxon>
        <taxon>NPAAA clade</taxon>
        <taxon>Hologalegina</taxon>
        <taxon>IRL clade</taxon>
        <taxon>Trifolieae</taxon>
        <taxon>Medicago</taxon>
    </lineage>
</organism>
<reference evidence="2" key="3">
    <citation type="submission" date="2015-04" db="UniProtKB">
        <authorList>
            <consortium name="EnsemblPlants"/>
        </authorList>
    </citation>
    <scope>IDENTIFICATION</scope>
    <source>
        <strain evidence="2">cv. Jemalong A17</strain>
    </source>
</reference>
<proteinExistence type="predicted"/>
<dbReference type="AlphaFoldDB" id="G7KDZ5"/>
<name>G7KDZ5_MEDTR</name>
<dbReference type="Proteomes" id="UP000002051">
    <property type="component" value="Chromosome 5"/>
</dbReference>
<reference evidence="1 3" key="1">
    <citation type="journal article" date="2011" name="Nature">
        <title>The Medicago genome provides insight into the evolution of rhizobial symbioses.</title>
        <authorList>
            <person name="Young N.D."/>
            <person name="Debelle F."/>
            <person name="Oldroyd G.E."/>
            <person name="Geurts R."/>
            <person name="Cannon S.B."/>
            <person name="Udvardi M.K."/>
            <person name="Benedito V.A."/>
            <person name="Mayer K.F."/>
            <person name="Gouzy J."/>
            <person name="Schoof H."/>
            <person name="Van de Peer Y."/>
            <person name="Proost S."/>
            <person name="Cook D.R."/>
            <person name="Meyers B.C."/>
            <person name="Spannagl M."/>
            <person name="Cheung F."/>
            <person name="De Mita S."/>
            <person name="Krishnakumar V."/>
            <person name="Gundlach H."/>
            <person name="Zhou S."/>
            <person name="Mudge J."/>
            <person name="Bharti A.K."/>
            <person name="Murray J.D."/>
            <person name="Naoumkina M.A."/>
            <person name="Rosen B."/>
            <person name="Silverstein K.A."/>
            <person name="Tang H."/>
            <person name="Rombauts S."/>
            <person name="Zhao P.X."/>
            <person name="Zhou P."/>
            <person name="Barbe V."/>
            <person name="Bardou P."/>
            <person name="Bechner M."/>
            <person name="Bellec A."/>
            <person name="Berger A."/>
            <person name="Berges H."/>
            <person name="Bidwell S."/>
            <person name="Bisseling T."/>
            <person name="Choisne N."/>
            <person name="Couloux A."/>
            <person name="Denny R."/>
            <person name="Deshpande S."/>
            <person name="Dai X."/>
            <person name="Doyle J.J."/>
            <person name="Dudez A.M."/>
            <person name="Farmer A.D."/>
            <person name="Fouteau S."/>
            <person name="Franken C."/>
            <person name="Gibelin C."/>
            <person name="Gish J."/>
            <person name="Goldstein S."/>
            <person name="Gonzalez A.J."/>
            <person name="Green P.J."/>
            <person name="Hallab A."/>
            <person name="Hartog M."/>
            <person name="Hua A."/>
            <person name="Humphray S.J."/>
            <person name="Jeong D.H."/>
            <person name="Jing Y."/>
            <person name="Jocker A."/>
            <person name="Kenton S.M."/>
            <person name="Kim D.J."/>
            <person name="Klee K."/>
            <person name="Lai H."/>
            <person name="Lang C."/>
            <person name="Lin S."/>
            <person name="Macmil S.L."/>
            <person name="Magdelenat G."/>
            <person name="Matthews L."/>
            <person name="McCorrison J."/>
            <person name="Monaghan E.L."/>
            <person name="Mun J.H."/>
            <person name="Najar F.Z."/>
            <person name="Nicholson C."/>
            <person name="Noirot C."/>
            <person name="O'Bleness M."/>
            <person name="Paule C.R."/>
            <person name="Poulain J."/>
            <person name="Prion F."/>
            <person name="Qin B."/>
            <person name="Qu C."/>
            <person name="Retzel E.F."/>
            <person name="Riddle C."/>
            <person name="Sallet E."/>
            <person name="Samain S."/>
            <person name="Samson N."/>
            <person name="Sanders I."/>
            <person name="Saurat O."/>
            <person name="Scarpelli C."/>
            <person name="Schiex T."/>
            <person name="Segurens B."/>
            <person name="Severin A.J."/>
            <person name="Sherrier D.J."/>
            <person name="Shi R."/>
            <person name="Sims S."/>
            <person name="Singer S.R."/>
            <person name="Sinharoy S."/>
            <person name="Sterck L."/>
            <person name="Viollet A."/>
            <person name="Wang B.B."/>
            <person name="Wang K."/>
            <person name="Wang M."/>
            <person name="Wang X."/>
            <person name="Warfsmann J."/>
            <person name="Weissenbach J."/>
            <person name="White D.D."/>
            <person name="White J.D."/>
            <person name="Wiley G.B."/>
            <person name="Wincker P."/>
            <person name="Xing Y."/>
            <person name="Yang L."/>
            <person name="Yao Z."/>
            <person name="Ying F."/>
            <person name="Zhai J."/>
            <person name="Zhou L."/>
            <person name="Zuber A."/>
            <person name="Denarie J."/>
            <person name="Dixon R.A."/>
            <person name="May G.D."/>
            <person name="Schwartz D.C."/>
            <person name="Rogers J."/>
            <person name="Quetier F."/>
            <person name="Town C.D."/>
            <person name="Roe B.A."/>
        </authorList>
    </citation>
    <scope>NUCLEOTIDE SEQUENCE [LARGE SCALE GENOMIC DNA]</scope>
    <source>
        <strain evidence="1">A17</strain>
        <strain evidence="2 3">cv. Jemalong A17</strain>
    </source>
</reference>
<accession>G7KDZ5</accession>
<sequence>MSVRGGAASMKAWAYFLEPLMNSRHRCKAKMHHTWIYGTISCDLPNTIIERDSTTELA</sequence>
<keyword evidence="3" id="KW-1185">Reference proteome</keyword>
<reference evidence="1 3" key="2">
    <citation type="journal article" date="2014" name="BMC Genomics">
        <title>An improved genome release (version Mt4.0) for the model legume Medicago truncatula.</title>
        <authorList>
            <person name="Tang H."/>
            <person name="Krishnakumar V."/>
            <person name="Bidwell S."/>
            <person name="Rosen B."/>
            <person name="Chan A."/>
            <person name="Zhou S."/>
            <person name="Gentzbittel L."/>
            <person name="Childs K.L."/>
            <person name="Yandell M."/>
            <person name="Gundlach H."/>
            <person name="Mayer K.F."/>
            <person name="Schwartz D.C."/>
            <person name="Town C.D."/>
        </authorList>
    </citation>
    <scope>GENOME REANNOTATION</scope>
    <source>
        <strain evidence="2 3">cv. Jemalong A17</strain>
    </source>
</reference>
<evidence type="ECO:0000313" key="2">
    <source>
        <dbReference type="EnsemblPlants" id="AES98486"/>
    </source>
</evidence>
<gene>
    <name evidence="1" type="ordered locus">MTR_5g069150</name>
</gene>
<dbReference type="EnsemblPlants" id="AES98486">
    <property type="protein sequence ID" value="AES98486"/>
    <property type="gene ID" value="MTR_5g069150"/>
</dbReference>
<evidence type="ECO:0000313" key="1">
    <source>
        <dbReference type="EMBL" id="AES98486.1"/>
    </source>
</evidence>